<protein>
    <submittedName>
        <fullName evidence="1">Uncharacterized protein</fullName>
    </submittedName>
</protein>
<accession>X1KMD0</accession>
<feature type="non-terminal residue" evidence="1">
    <location>
        <position position="1"/>
    </location>
</feature>
<proteinExistence type="predicted"/>
<sequence>LNELSLPVYTYGGEENADGINTALGWNSWNGGVYVTLNKPVCETTNDWSLTVHATDDNTPFLYSIDNAGTFQADSVFSGLG</sequence>
<gene>
    <name evidence="1" type="ORF">S03H2_71831</name>
</gene>
<feature type="non-terminal residue" evidence="1">
    <location>
        <position position="81"/>
    </location>
</feature>
<comment type="caution">
    <text evidence="1">The sequence shown here is derived from an EMBL/GenBank/DDBJ whole genome shotgun (WGS) entry which is preliminary data.</text>
</comment>
<organism evidence="1">
    <name type="scientific">marine sediment metagenome</name>
    <dbReference type="NCBI Taxonomy" id="412755"/>
    <lineage>
        <taxon>unclassified sequences</taxon>
        <taxon>metagenomes</taxon>
        <taxon>ecological metagenomes</taxon>
    </lineage>
</organism>
<evidence type="ECO:0000313" key="1">
    <source>
        <dbReference type="EMBL" id="GAH94765.1"/>
    </source>
</evidence>
<dbReference type="AlphaFoldDB" id="X1KMD0"/>
<name>X1KMD0_9ZZZZ</name>
<dbReference type="EMBL" id="BARU01048260">
    <property type="protein sequence ID" value="GAH94765.1"/>
    <property type="molecule type" value="Genomic_DNA"/>
</dbReference>
<reference evidence="1" key="1">
    <citation type="journal article" date="2014" name="Front. Microbiol.">
        <title>High frequency of phylogenetically diverse reductive dehalogenase-homologous genes in deep subseafloor sedimentary metagenomes.</title>
        <authorList>
            <person name="Kawai M."/>
            <person name="Futagami T."/>
            <person name="Toyoda A."/>
            <person name="Takaki Y."/>
            <person name="Nishi S."/>
            <person name="Hori S."/>
            <person name="Arai W."/>
            <person name="Tsubouchi T."/>
            <person name="Morono Y."/>
            <person name="Uchiyama I."/>
            <person name="Ito T."/>
            <person name="Fujiyama A."/>
            <person name="Inagaki F."/>
            <person name="Takami H."/>
        </authorList>
    </citation>
    <scope>NUCLEOTIDE SEQUENCE</scope>
    <source>
        <strain evidence="1">Expedition CK06-06</strain>
    </source>
</reference>